<dbReference type="AlphaFoldDB" id="A0AAN9QHV2"/>
<name>A0AAN9QHV2_CANGL</name>
<comment type="caution">
    <text evidence="1">The sequence shown here is derived from an EMBL/GenBank/DDBJ whole genome shotgun (WGS) entry which is preliminary data.</text>
</comment>
<protein>
    <submittedName>
        <fullName evidence="1">Uncharacterized protein</fullName>
    </submittedName>
</protein>
<evidence type="ECO:0000313" key="2">
    <source>
        <dbReference type="Proteomes" id="UP001367508"/>
    </source>
</evidence>
<evidence type="ECO:0000313" key="1">
    <source>
        <dbReference type="EMBL" id="KAK7338045.1"/>
    </source>
</evidence>
<dbReference type="Proteomes" id="UP001367508">
    <property type="component" value="Unassembled WGS sequence"/>
</dbReference>
<keyword evidence="2" id="KW-1185">Reference proteome</keyword>
<sequence length="119" mass="14031">MWRQLTPSASCNRTFGRRITEQRQAIVIVFQFFKIPKRLYTCDEVKPPLWELDNASFLCIFFPILTPSAIYIRRLLGCLSGTFKKVLDDNKKHSSSRIKSTFIYWTCFKDQNHISSFEV</sequence>
<dbReference type="EMBL" id="JAYMYQ010000004">
    <property type="protein sequence ID" value="KAK7338045.1"/>
    <property type="molecule type" value="Genomic_DNA"/>
</dbReference>
<proteinExistence type="predicted"/>
<organism evidence="1 2">
    <name type="scientific">Canavalia gladiata</name>
    <name type="common">Sword bean</name>
    <name type="synonym">Dolichos gladiatus</name>
    <dbReference type="NCBI Taxonomy" id="3824"/>
    <lineage>
        <taxon>Eukaryota</taxon>
        <taxon>Viridiplantae</taxon>
        <taxon>Streptophyta</taxon>
        <taxon>Embryophyta</taxon>
        <taxon>Tracheophyta</taxon>
        <taxon>Spermatophyta</taxon>
        <taxon>Magnoliopsida</taxon>
        <taxon>eudicotyledons</taxon>
        <taxon>Gunneridae</taxon>
        <taxon>Pentapetalae</taxon>
        <taxon>rosids</taxon>
        <taxon>fabids</taxon>
        <taxon>Fabales</taxon>
        <taxon>Fabaceae</taxon>
        <taxon>Papilionoideae</taxon>
        <taxon>50 kb inversion clade</taxon>
        <taxon>NPAAA clade</taxon>
        <taxon>indigoferoid/millettioid clade</taxon>
        <taxon>Phaseoleae</taxon>
        <taxon>Canavalia</taxon>
    </lineage>
</organism>
<reference evidence="1 2" key="1">
    <citation type="submission" date="2024-01" db="EMBL/GenBank/DDBJ databases">
        <title>The genomes of 5 underutilized Papilionoideae crops provide insights into root nodulation and disease resistanc.</title>
        <authorList>
            <person name="Jiang F."/>
        </authorList>
    </citation>
    <scope>NUCLEOTIDE SEQUENCE [LARGE SCALE GENOMIC DNA]</scope>
    <source>
        <strain evidence="1">LVBAO_FW01</strain>
        <tissue evidence="1">Leaves</tissue>
    </source>
</reference>
<accession>A0AAN9QHV2</accession>
<gene>
    <name evidence="1" type="ORF">VNO77_18642</name>
</gene>